<evidence type="ECO:0000313" key="1">
    <source>
        <dbReference type="EMBL" id="OMD47891.1"/>
    </source>
</evidence>
<accession>A0ABX3HBQ3</accession>
<protein>
    <recommendedName>
        <fullName evidence="3">NadR/Ttd14 AAA domain-containing protein</fullName>
    </recommendedName>
</protein>
<organism evidence="1 2">
    <name type="scientific">Paenibacillus odorifer</name>
    <dbReference type="NCBI Taxonomy" id="189426"/>
    <lineage>
        <taxon>Bacteria</taxon>
        <taxon>Bacillati</taxon>
        <taxon>Bacillota</taxon>
        <taxon>Bacilli</taxon>
        <taxon>Bacillales</taxon>
        <taxon>Paenibacillaceae</taxon>
        <taxon>Paenibacillus</taxon>
    </lineage>
</organism>
<dbReference type="EMBL" id="MPTD01000017">
    <property type="protein sequence ID" value="OMD47891.1"/>
    <property type="molecule type" value="Genomic_DNA"/>
</dbReference>
<comment type="caution">
    <text evidence="1">The sequence shown here is derived from an EMBL/GenBank/DDBJ whole genome shotgun (WGS) entry which is preliminary data.</text>
</comment>
<sequence>MANGGPCAGKTIITKKFVEEHCQWLFQVVEEMMDFFIIDLLKLPDDKPIIIIDLGIMPEFILLFIPEERMICFYTSDAEIERLYYFREDYKMILDCINAYTLYPEETIKHSNKSMIKFSNEIKNVCTKLGIKTIERTPNMSVEEQFRLVREHFKMLG</sequence>
<dbReference type="Proteomes" id="UP000187313">
    <property type="component" value="Unassembled WGS sequence"/>
</dbReference>
<reference evidence="1 2" key="1">
    <citation type="submission" date="2016-10" db="EMBL/GenBank/DDBJ databases">
        <title>Paenibacillus species isolates.</title>
        <authorList>
            <person name="Beno S.M."/>
        </authorList>
    </citation>
    <scope>NUCLEOTIDE SEQUENCE [LARGE SCALE GENOMIC DNA]</scope>
    <source>
        <strain evidence="1 2">FSL R5-0923</strain>
    </source>
</reference>
<dbReference type="RefSeq" id="WP_076300422.1">
    <property type="nucleotide sequence ID" value="NZ_MPTD01000017.1"/>
</dbReference>
<proteinExistence type="predicted"/>
<evidence type="ECO:0008006" key="3">
    <source>
        <dbReference type="Google" id="ProtNLM"/>
    </source>
</evidence>
<name>A0ABX3HBQ3_9BACL</name>
<keyword evidence="2" id="KW-1185">Reference proteome</keyword>
<gene>
    <name evidence="1" type="ORF">BSK51_23385</name>
</gene>
<evidence type="ECO:0000313" key="2">
    <source>
        <dbReference type="Proteomes" id="UP000187313"/>
    </source>
</evidence>